<comment type="caution">
    <text evidence="1">The sequence shown here is derived from an EMBL/GenBank/DDBJ whole genome shotgun (WGS) entry which is preliminary data.</text>
</comment>
<dbReference type="Gene3D" id="3.30.70.1820">
    <property type="entry name" value="L1 transposable element, RRM domain"/>
    <property type="match status" value="1"/>
</dbReference>
<name>A0AAW1IBY5_POPJA</name>
<dbReference type="InterPro" id="IPR004244">
    <property type="entry name" value="Transposase_22"/>
</dbReference>
<reference evidence="1 2" key="1">
    <citation type="journal article" date="2024" name="BMC Genomics">
        <title>De novo assembly and annotation of Popillia japonica's genome with initial clues to its potential as an invasive pest.</title>
        <authorList>
            <person name="Cucini C."/>
            <person name="Boschi S."/>
            <person name="Funari R."/>
            <person name="Cardaioli E."/>
            <person name="Iannotti N."/>
            <person name="Marturano G."/>
            <person name="Paoli F."/>
            <person name="Bruttini M."/>
            <person name="Carapelli A."/>
            <person name="Frati F."/>
            <person name="Nardi F."/>
        </authorList>
    </citation>
    <scope>NUCLEOTIDE SEQUENCE [LARGE SCALE GENOMIC DNA]</scope>
    <source>
        <strain evidence="1">DMR45628</strain>
    </source>
</reference>
<proteinExistence type="predicted"/>
<evidence type="ECO:0000313" key="1">
    <source>
        <dbReference type="EMBL" id="KAK9686716.1"/>
    </source>
</evidence>
<keyword evidence="2" id="KW-1185">Reference proteome</keyword>
<dbReference type="PANTHER" id="PTHR11505">
    <property type="entry name" value="L1 TRANSPOSABLE ELEMENT-RELATED"/>
    <property type="match status" value="1"/>
</dbReference>
<evidence type="ECO:0000313" key="2">
    <source>
        <dbReference type="Proteomes" id="UP001458880"/>
    </source>
</evidence>
<accession>A0AAW1IBY5</accession>
<protein>
    <submittedName>
        <fullName evidence="1">Uncharacterized protein</fullName>
    </submittedName>
</protein>
<dbReference type="EMBL" id="JASPKY010000686">
    <property type="protein sequence ID" value="KAK9686716.1"/>
    <property type="molecule type" value="Genomic_DNA"/>
</dbReference>
<organism evidence="1 2">
    <name type="scientific">Popillia japonica</name>
    <name type="common">Japanese beetle</name>
    <dbReference type="NCBI Taxonomy" id="7064"/>
    <lineage>
        <taxon>Eukaryota</taxon>
        <taxon>Metazoa</taxon>
        <taxon>Ecdysozoa</taxon>
        <taxon>Arthropoda</taxon>
        <taxon>Hexapoda</taxon>
        <taxon>Insecta</taxon>
        <taxon>Pterygota</taxon>
        <taxon>Neoptera</taxon>
        <taxon>Endopterygota</taxon>
        <taxon>Coleoptera</taxon>
        <taxon>Polyphaga</taxon>
        <taxon>Scarabaeiformia</taxon>
        <taxon>Scarabaeidae</taxon>
        <taxon>Rutelinae</taxon>
        <taxon>Popillia</taxon>
    </lineage>
</organism>
<dbReference type="Proteomes" id="UP001458880">
    <property type="component" value="Unassembled WGS sequence"/>
</dbReference>
<sequence length="205" mass="23549">MSADRVLRDDTVITKIVEKVLKSDILLDKISKVIGEKTAEILKMYHEKVILLETKLEKAYEDIDSLEQYSRRNNLRIYGIPETANENTDNVISTICKDKLGVDVHQGTIDCSHRLGKSENGSRPILVKFCSRNIKQMIFNNKRKLKGSKIIIREDLTKRRLELLKNVQKKCDTAWTNNCCVFTKVGNKVHKISSRGDLENLFTVK</sequence>
<dbReference type="AlphaFoldDB" id="A0AAW1IBY5"/>
<gene>
    <name evidence="1" type="ORF">QE152_g36981</name>
</gene>